<evidence type="ECO:0000313" key="3">
    <source>
        <dbReference type="Proteomes" id="UP000013148"/>
    </source>
</evidence>
<gene>
    <name evidence="2" type="ORF">F964_01115</name>
</gene>
<dbReference type="PROSITE" id="PS51257">
    <property type="entry name" value="PROKAR_LIPOPROTEIN"/>
    <property type="match status" value="1"/>
</dbReference>
<keyword evidence="1" id="KW-0732">Signal</keyword>
<organism evidence="2 3">
    <name type="scientific">Acinetobacter guillouiae NIPH 991</name>
    <dbReference type="NCBI Taxonomy" id="1217656"/>
    <lineage>
        <taxon>Bacteria</taxon>
        <taxon>Pseudomonadati</taxon>
        <taxon>Pseudomonadota</taxon>
        <taxon>Gammaproteobacteria</taxon>
        <taxon>Moraxellales</taxon>
        <taxon>Moraxellaceae</taxon>
        <taxon>Acinetobacter</taxon>
    </lineage>
</organism>
<evidence type="ECO:0000256" key="1">
    <source>
        <dbReference type="SAM" id="SignalP"/>
    </source>
</evidence>
<proteinExistence type="predicted"/>
<dbReference type="eggNOG" id="ENOG5031R4U">
    <property type="taxonomic scope" value="Bacteria"/>
</dbReference>
<feature type="chain" id="PRO_5004136955" description="Lipoprotein" evidence="1">
    <location>
        <begin position="28"/>
        <end position="182"/>
    </location>
</feature>
<evidence type="ECO:0008006" key="4">
    <source>
        <dbReference type="Google" id="ProtNLM"/>
    </source>
</evidence>
<dbReference type="EMBL" id="APPJ01000009">
    <property type="protein sequence ID" value="ENV17810.1"/>
    <property type="molecule type" value="Genomic_DNA"/>
</dbReference>
<comment type="caution">
    <text evidence="2">The sequence shown here is derived from an EMBL/GenBank/DDBJ whole genome shotgun (WGS) entry which is preliminary data.</text>
</comment>
<reference evidence="2 3" key="1">
    <citation type="submission" date="2013-02" db="EMBL/GenBank/DDBJ databases">
        <title>The Genome Sequence of Acinetobacter guillouiae NIPH 991.</title>
        <authorList>
            <consortium name="The Broad Institute Genome Sequencing Platform"/>
            <consortium name="The Broad Institute Genome Sequencing Center for Infectious Disease"/>
            <person name="Cerqueira G."/>
            <person name="Feldgarden M."/>
            <person name="Courvalin P."/>
            <person name="Perichon B."/>
            <person name="Grillot-Courvalin C."/>
            <person name="Clermont D."/>
            <person name="Rocha E."/>
            <person name="Yoon E.-J."/>
            <person name="Nemec A."/>
            <person name="Walker B."/>
            <person name="Young S.K."/>
            <person name="Zeng Q."/>
            <person name="Gargeya S."/>
            <person name="Fitzgerald M."/>
            <person name="Haas B."/>
            <person name="Abouelleil A."/>
            <person name="Alvarado L."/>
            <person name="Arachchi H.M."/>
            <person name="Berlin A.M."/>
            <person name="Chapman S.B."/>
            <person name="Dewar J."/>
            <person name="Goldberg J."/>
            <person name="Griggs A."/>
            <person name="Gujja S."/>
            <person name="Hansen M."/>
            <person name="Howarth C."/>
            <person name="Imamovic A."/>
            <person name="Larimer J."/>
            <person name="McCowan C."/>
            <person name="Murphy C."/>
            <person name="Neiman D."/>
            <person name="Pearson M."/>
            <person name="Priest M."/>
            <person name="Roberts A."/>
            <person name="Saif S."/>
            <person name="Shea T."/>
            <person name="Sisk P."/>
            <person name="Sykes S."/>
            <person name="Wortman J."/>
            <person name="Nusbaum C."/>
            <person name="Birren B."/>
        </authorList>
    </citation>
    <scope>NUCLEOTIDE SEQUENCE [LARGE SCALE GENOMIC DNA]</scope>
    <source>
        <strain evidence="2 3">NIPH 991</strain>
    </source>
</reference>
<dbReference type="AlphaFoldDB" id="N8YES2"/>
<accession>N8YES2</accession>
<sequence length="182" mass="20423">MSKTQLMLPLFLSLALLSACSPSKDKAQPPHQTPETELDAKTKQFMQSDLSEQKTLDYEVAVSSETKSNQAIKEEESLDTEQAEVETPTQIEEQFDIRVYRAESQSSMTGYIDKVDIISLNDQPTTITGMQINRGNCGITNMYDYKNMRYGSVALAYPRCKAEHIREVSISTANGTYAYRIG</sequence>
<keyword evidence="3" id="KW-1185">Reference proteome</keyword>
<protein>
    <recommendedName>
        <fullName evidence="4">Lipoprotein</fullName>
    </recommendedName>
</protein>
<dbReference type="Proteomes" id="UP000013148">
    <property type="component" value="Unassembled WGS sequence"/>
</dbReference>
<dbReference type="HOGENOM" id="CLU_131917_0_0_6"/>
<feature type="signal peptide" evidence="1">
    <location>
        <begin position="1"/>
        <end position="27"/>
    </location>
</feature>
<evidence type="ECO:0000313" key="2">
    <source>
        <dbReference type="EMBL" id="ENV17810.1"/>
    </source>
</evidence>
<dbReference type="PATRIC" id="fig|1217656.3.peg.1093"/>
<dbReference type="RefSeq" id="WP_004818456.1">
    <property type="nucleotide sequence ID" value="NZ_KB849456.1"/>
</dbReference>
<name>N8YES2_ACIGI</name>